<keyword evidence="7 12" id="KW-0798">TonB box</keyword>
<evidence type="ECO:0000256" key="7">
    <source>
        <dbReference type="ARBA" id="ARBA00023077"/>
    </source>
</evidence>
<dbReference type="GO" id="GO:0015232">
    <property type="term" value="F:heme transmembrane transporter activity"/>
    <property type="evidence" value="ECO:0007669"/>
    <property type="project" value="InterPro"/>
</dbReference>
<evidence type="ECO:0000256" key="3">
    <source>
        <dbReference type="ARBA" id="ARBA00022448"/>
    </source>
</evidence>
<dbReference type="OrthoDB" id="9760333at2"/>
<organism evidence="17 18">
    <name type="scientific">Caulobacter flavus</name>
    <dbReference type="NCBI Taxonomy" id="1679497"/>
    <lineage>
        <taxon>Bacteria</taxon>
        <taxon>Pseudomonadati</taxon>
        <taxon>Pseudomonadota</taxon>
        <taxon>Alphaproteobacteria</taxon>
        <taxon>Caulobacterales</taxon>
        <taxon>Caulobacteraceae</taxon>
        <taxon>Caulobacter</taxon>
    </lineage>
</organism>
<feature type="signal peptide" evidence="13">
    <location>
        <begin position="1"/>
        <end position="25"/>
    </location>
</feature>
<accession>A0A2N5CT35</accession>
<dbReference type="GO" id="GO:0015344">
    <property type="term" value="F:siderophore uptake transmembrane transporter activity"/>
    <property type="evidence" value="ECO:0007669"/>
    <property type="project" value="TreeGrafter"/>
</dbReference>
<keyword evidence="19" id="KW-1185">Reference proteome</keyword>
<dbReference type="EMBL" id="CP026100">
    <property type="protein sequence ID" value="AYV49171.1"/>
    <property type="molecule type" value="Genomic_DNA"/>
</dbReference>
<dbReference type="Proteomes" id="UP000281192">
    <property type="component" value="Chromosome"/>
</dbReference>
<evidence type="ECO:0000256" key="8">
    <source>
        <dbReference type="ARBA" id="ARBA00023136"/>
    </source>
</evidence>
<keyword evidence="6 13" id="KW-0732">Signal</keyword>
<evidence type="ECO:0000256" key="9">
    <source>
        <dbReference type="ARBA" id="ARBA00023170"/>
    </source>
</evidence>
<keyword evidence="9 17" id="KW-0675">Receptor</keyword>
<dbReference type="AlphaFoldDB" id="A0A2N5CT35"/>
<dbReference type="GO" id="GO:0044718">
    <property type="term" value="P:siderophore transmembrane transport"/>
    <property type="evidence" value="ECO:0007669"/>
    <property type="project" value="TreeGrafter"/>
</dbReference>
<gene>
    <name evidence="16" type="ORF">C1707_24615</name>
    <name evidence="17" type="ORF">CFHF_12670</name>
</gene>
<dbReference type="KEGG" id="cfh:C1707_24615"/>
<dbReference type="RefSeq" id="WP_101713360.1">
    <property type="nucleotide sequence ID" value="NZ_CP026100.1"/>
</dbReference>
<dbReference type="Pfam" id="PF07715">
    <property type="entry name" value="Plug"/>
    <property type="match status" value="1"/>
</dbReference>
<dbReference type="Pfam" id="PF00593">
    <property type="entry name" value="TonB_dep_Rec_b-barrel"/>
    <property type="match status" value="1"/>
</dbReference>
<keyword evidence="8 11" id="KW-0472">Membrane</keyword>
<protein>
    <submittedName>
        <fullName evidence="17">TonB-dependent hemoglobin/transferrin/lactoferrin family receptor</fullName>
    </submittedName>
</protein>
<dbReference type="InterPro" id="IPR012910">
    <property type="entry name" value="Plug_dom"/>
</dbReference>
<dbReference type="InterPro" id="IPR000531">
    <property type="entry name" value="Beta-barrel_TonB"/>
</dbReference>
<keyword evidence="3 11" id="KW-0813">Transport</keyword>
<sequence>MSRNKLVCFAAASAGALLSATAAFAADAPSADVAEVDKVTVTATRSEKSVLDAPATVTVTTSQEIEDALVNDVKDLVRFEPGVSVRSAPSRFTAAGASTGRDGNAGFAIRGLEGNRVLIMVDGVRVPDGYAFGAQAAGRGDYVDVDVLKSVEIVRGPASALYGSDGLAGSVSFFTKDPADILQGKSFAGRARVGYSSADESWSESALVAGASGRWEGLLAYTRRDGHETETQGTAALRDVRRTVANPEDNSSNAVLGKLVFNLDDRNKFSLTVDHLDRDIDWNVLSAIAYVAPNTTPASTAVVGLTAFDKMRRDRVSLSHAFTGGQGLIQTARTTLYYQDSTTRQFSAEDRYTAADRTRDAKFDNEVFGGAIELTSLASLGGAEHRFVWGADASLTRQQGLRDGTVPPAGETFPNRAFPTTDYTLVGGYVQDEFSAGPVTFYPALRYDYYKLDPKNDPLFTANTAVGQSDSRFSPKLSAVWQATDLISVFANAATGFKAPAPSQVNNGFSNPTSFYTAIANPNLKPETSQTFELGFRLRQPTWNISVTGFTGKYDDFIEQVQVSGSFRPTDPAVFQFVNLAEAEISGAEARGEVLIADNWRLIGAASYARGFSTNTAGVSTPLQSVDPAKFTAGLSYRDPAGRFGAQASVMHVQKKSFDSLGVTCTGGCFAPPAFTTVDVTAYWNLTQAVTLRGGVFNLTDEKYWWWSDVRGQSAAASATVPAVIVDGYTAPGRNYSVSLAVKF</sequence>
<evidence type="ECO:0000259" key="14">
    <source>
        <dbReference type="Pfam" id="PF00593"/>
    </source>
</evidence>
<dbReference type="InterPro" id="IPR036942">
    <property type="entry name" value="Beta-barrel_TonB_sf"/>
</dbReference>
<evidence type="ECO:0000313" key="19">
    <source>
        <dbReference type="Proteomes" id="UP000281192"/>
    </source>
</evidence>
<evidence type="ECO:0000256" key="12">
    <source>
        <dbReference type="RuleBase" id="RU003357"/>
    </source>
</evidence>
<reference evidence="17 18" key="1">
    <citation type="submission" date="2017-12" db="EMBL/GenBank/DDBJ databases">
        <title>The genome sequence of Caulobacter flavus CGMCC1 15093.</title>
        <authorList>
            <person name="Gao J."/>
            <person name="Mao X."/>
            <person name="Sun J."/>
        </authorList>
    </citation>
    <scope>NUCLEOTIDE SEQUENCE [LARGE SCALE GENOMIC DNA]</scope>
    <source>
        <strain evidence="17 18">CGMCC1 15093</strain>
    </source>
</reference>
<dbReference type="InterPro" id="IPR010949">
    <property type="entry name" value="TonB_Hb/transfer/lactofer_rcpt"/>
</dbReference>
<dbReference type="PROSITE" id="PS52016">
    <property type="entry name" value="TONB_DEPENDENT_REC_3"/>
    <property type="match status" value="1"/>
</dbReference>
<evidence type="ECO:0000259" key="15">
    <source>
        <dbReference type="Pfam" id="PF07715"/>
    </source>
</evidence>
<evidence type="ECO:0000313" key="17">
    <source>
        <dbReference type="EMBL" id="PLR14817.1"/>
    </source>
</evidence>
<evidence type="ECO:0000256" key="4">
    <source>
        <dbReference type="ARBA" id="ARBA00022452"/>
    </source>
</evidence>
<dbReference type="InterPro" id="IPR037066">
    <property type="entry name" value="Plug_dom_sf"/>
</dbReference>
<feature type="domain" description="TonB-dependent receptor-like beta-barrel" evidence="14">
    <location>
        <begin position="265"/>
        <end position="699"/>
    </location>
</feature>
<feature type="chain" id="PRO_5044577881" evidence="13">
    <location>
        <begin position="26"/>
        <end position="744"/>
    </location>
</feature>
<dbReference type="EMBL" id="PJRQ01000024">
    <property type="protein sequence ID" value="PLR14817.1"/>
    <property type="molecule type" value="Genomic_DNA"/>
</dbReference>
<dbReference type="CDD" id="cd01347">
    <property type="entry name" value="ligand_gated_channel"/>
    <property type="match status" value="1"/>
</dbReference>
<dbReference type="SUPFAM" id="SSF56935">
    <property type="entry name" value="Porins"/>
    <property type="match status" value="1"/>
</dbReference>
<evidence type="ECO:0000256" key="10">
    <source>
        <dbReference type="ARBA" id="ARBA00023237"/>
    </source>
</evidence>
<dbReference type="InterPro" id="IPR039426">
    <property type="entry name" value="TonB-dep_rcpt-like"/>
</dbReference>
<evidence type="ECO:0000256" key="11">
    <source>
        <dbReference type="PROSITE-ProRule" id="PRU01360"/>
    </source>
</evidence>
<keyword evidence="4 11" id="KW-1134">Transmembrane beta strand</keyword>
<dbReference type="Proteomes" id="UP000234483">
    <property type="component" value="Unassembled WGS sequence"/>
</dbReference>
<evidence type="ECO:0000256" key="13">
    <source>
        <dbReference type="SAM" id="SignalP"/>
    </source>
</evidence>
<proteinExistence type="inferred from homology"/>
<evidence type="ECO:0000256" key="6">
    <source>
        <dbReference type="ARBA" id="ARBA00022729"/>
    </source>
</evidence>
<evidence type="ECO:0000313" key="16">
    <source>
        <dbReference type="EMBL" id="AYV49171.1"/>
    </source>
</evidence>
<keyword evidence="5 11" id="KW-0812">Transmembrane</keyword>
<dbReference type="NCBIfam" id="TIGR01786">
    <property type="entry name" value="TonB-hemlactrns"/>
    <property type="match status" value="1"/>
</dbReference>
<dbReference type="NCBIfam" id="TIGR01785">
    <property type="entry name" value="TonB-hemin"/>
    <property type="match status" value="1"/>
</dbReference>
<evidence type="ECO:0000256" key="5">
    <source>
        <dbReference type="ARBA" id="ARBA00022692"/>
    </source>
</evidence>
<dbReference type="Gene3D" id="2.170.130.10">
    <property type="entry name" value="TonB-dependent receptor, plug domain"/>
    <property type="match status" value="1"/>
</dbReference>
<reference evidence="16 19" key="2">
    <citation type="submission" date="2018-01" db="EMBL/GenBank/DDBJ databases">
        <title>Complete genome sequence of Caulobacter flavus RHGG3.</title>
        <authorList>
            <person name="Yang E."/>
        </authorList>
    </citation>
    <scope>NUCLEOTIDE SEQUENCE [LARGE SCALE GENOMIC DNA]</scope>
    <source>
        <strain evidence="16 19">RHGG3</strain>
    </source>
</reference>
<evidence type="ECO:0000256" key="2">
    <source>
        <dbReference type="ARBA" id="ARBA00009810"/>
    </source>
</evidence>
<dbReference type="GO" id="GO:0009279">
    <property type="term" value="C:cell outer membrane"/>
    <property type="evidence" value="ECO:0007669"/>
    <property type="project" value="UniProtKB-SubCell"/>
</dbReference>
<evidence type="ECO:0000313" key="18">
    <source>
        <dbReference type="Proteomes" id="UP000234483"/>
    </source>
</evidence>
<dbReference type="Gene3D" id="2.40.170.20">
    <property type="entry name" value="TonB-dependent receptor, beta-barrel domain"/>
    <property type="match status" value="1"/>
</dbReference>
<comment type="similarity">
    <text evidence="2 11 12">Belongs to the TonB-dependent receptor family.</text>
</comment>
<evidence type="ECO:0000256" key="1">
    <source>
        <dbReference type="ARBA" id="ARBA00004571"/>
    </source>
</evidence>
<name>A0A2N5CT35_9CAUL</name>
<dbReference type="PANTHER" id="PTHR30069">
    <property type="entry name" value="TONB-DEPENDENT OUTER MEMBRANE RECEPTOR"/>
    <property type="match status" value="1"/>
</dbReference>
<dbReference type="PANTHER" id="PTHR30069:SF29">
    <property type="entry name" value="HEMOGLOBIN AND HEMOGLOBIN-HAPTOGLOBIN-BINDING PROTEIN 1-RELATED"/>
    <property type="match status" value="1"/>
</dbReference>
<comment type="subcellular location">
    <subcellularLocation>
        <location evidence="1 11">Cell outer membrane</location>
        <topology evidence="1 11">Multi-pass membrane protein</topology>
    </subcellularLocation>
</comment>
<feature type="domain" description="TonB-dependent receptor plug" evidence="15">
    <location>
        <begin position="50"/>
        <end position="169"/>
    </location>
</feature>
<keyword evidence="10 11" id="KW-0998">Cell outer membrane</keyword>
<dbReference type="InterPro" id="IPR011276">
    <property type="entry name" value="TonB_haem/Hb_rcpt"/>
</dbReference>